<protein>
    <submittedName>
        <fullName evidence="2">Anti-sigma F factor</fullName>
        <ecNumber evidence="2">2.7.11.1</ecNumber>
    </submittedName>
</protein>
<name>A0A6S7BP18_9BURK</name>
<reference evidence="2 3" key="1">
    <citation type="submission" date="2020-04" db="EMBL/GenBank/DDBJ databases">
        <authorList>
            <person name="De Canck E."/>
        </authorList>
    </citation>
    <scope>NUCLEOTIDE SEQUENCE [LARGE SCALE GENOMIC DNA]</scope>
    <source>
        <strain evidence="2 3">LMG 28138</strain>
    </source>
</reference>
<dbReference type="InterPro" id="IPR003594">
    <property type="entry name" value="HATPase_dom"/>
</dbReference>
<keyword evidence="3" id="KW-1185">Reference proteome</keyword>
<dbReference type="InterPro" id="IPR036890">
    <property type="entry name" value="HATPase_C_sf"/>
</dbReference>
<gene>
    <name evidence="2" type="primary">spoIIAB</name>
    <name evidence="2" type="ORF">LMG28138_05958</name>
</gene>
<accession>A0A6S7BP18</accession>
<dbReference type="EMBL" id="CADIKM010000107">
    <property type="protein sequence ID" value="CAB3807688.1"/>
    <property type="molecule type" value="Genomic_DNA"/>
</dbReference>
<feature type="domain" description="Histidine kinase/HSP90-like ATPase" evidence="1">
    <location>
        <begin position="89"/>
        <end position="182"/>
    </location>
</feature>
<dbReference type="CDD" id="cd16934">
    <property type="entry name" value="HATPase_RsbT-like"/>
    <property type="match status" value="1"/>
</dbReference>
<dbReference type="SUPFAM" id="SSF55874">
    <property type="entry name" value="ATPase domain of HSP90 chaperone/DNA topoisomerase II/histidine kinase"/>
    <property type="match status" value="1"/>
</dbReference>
<proteinExistence type="predicted"/>
<dbReference type="GO" id="GO:0004674">
    <property type="term" value="F:protein serine/threonine kinase activity"/>
    <property type="evidence" value="ECO:0007669"/>
    <property type="project" value="UniProtKB-EC"/>
</dbReference>
<dbReference type="Pfam" id="PF02518">
    <property type="entry name" value="HATPase_c"/>
    <property type="match status" value="1"/>
</dbReference>
<sequence>MTVLPKGTPCGQSIVSMGRSILFRNCTELDLELSPMMPGYRDTTVLHEPRAVAAMPKSEVFPIRSGEDIVRLRQFVRAKAVALGFSLTDQTKFVTAASELARNALIHGGGGDAHFLMPESNGRLGLRLEFIDQGPGIPDIDKALADGFSSGNGLGLGLGGAKRLCDEFHIRSTPGAGSHISILKWKRF</sequence>
<dbReference type="Proteomes" id="UP000494115">
    <property type="component" value="Unassembled WGS sequence"/>
</dbReference>
<evidence type="ECO:0000313" key="3">
    <source>
        <dbReference type="Proteomes" id="UP000494115"/>
    </source>
</evidence>
<dbReference type="EC" id="2.7.11.1" evidence="2"/>
<dbReference type="Gene3D" id="3.30.565.10">
    <property type="entry name" value="Histidine kinase-like ATPase, C-terminal domain"/>
    <property type="match status" value="1"/>
</dbReference>
<keyword evidence="2" id="KW-0808">Transferase</keyword>
<evidence type="ECO:0000313" key="2">
    <source>
        <dbReference type="EMBL" id="CAB3807688.1"/>
    </source>
</evidence>
<dbReference type="AlphaFoldDB" id="A0A6S7BP18"/>
<organism evidence="2 3">
    <name type="scientific">Pararobbsia alpina</name>
    <dbReference type="NCBI Taxonomy" id="621374"/>
    <lineage>
        <taxon>Bacteria</taxon>
        <taxon>Pseudomonadati</taxon>
        <taxon>Pseudomonadota</taxon>
        <taxon>Betaproteobacteria</taxon>
        <taxon>Burkholderiales</taxon>
        <taxon>Burkholderiaceae</taxon>
        <taxon>Pararobbsia</taxon>
    </lineage>
</organism>
<evidence type="ECO:0000259" key="1">
    <source>
        <dbReference type="Pfam" id="PF02518"/>
    </source>
</evidence>